<keyword evidence="3 5" id="KW-0697">Rotamase</keyword>
<dbReference type="InterPro" id="IPR027304">
    <property type="entry name" value="Trigger_fact/SurA_dom_sf"/>
</dbReference>
<accession>A0A1F8H9E9</accession>
<dbReference type="InterPro" id="IPR008880">
    <property type="entry name" value="Trigger_fac_C"/>
</dbReference>
<gene>
    <name evidence="7" type="ORF">A3I39_00685</name>
</gene>
<dbReference type="GO" id="GO:0006457">
    <property type="term" value="P:protein folding"/>
    <property type="evidence" value="ECO:0007669"/>
    <property type="project" value="InterPro"/>
</dbReference>
<evidence type="ECO:0000259" key="6">
    <source>
        <dbReference type="PROSITE" id="PS50059"/>
    </source>
</evidence>
<dbReference type="InterPro" id="IPR037041">
    <property type="entry name" value="Trigger_fac_C_sf"/>
</dbReference>
<dbReference type="AlphaFoldDB" id="A0A1F8H9E9"/>
<dbReference type="Pfam" id="PF00254">
    <property type="entry name" value="FKBP_C"/>
    <property type="match status" value="1"/>
</dbReference>
<dbReference type="Proteomes" id="UP000178155">
    <property type="component" value="Unassembled WGS sequence"/>
</dbReference>
<dbReference type="Pfam" id="PF05698">
    <property type="entry name" value="Trigger_C"/>
    <property type="match status" value="1"/>
</dbReference>
<name>A0A1F8H9E9_9BACT</name>
<comment type="catalytic activity">
    <reaction evidence="1 5">
        <text>[protein]-peptidylproline (omega=180) = [protein]-peptidylproline (omega=0)</text>
        <dbReference type="Rhea" id="RHEA:16237"/>
        <dbReference type="Rhea" id="RHEA-COMP:10747"/>
        <dbReference type="Rhea" id="RHEA-COMP:10748"/>
        <dbReference type="ChEBI" id="CHEBI:83833"/>
        <dbReference type="ChEBI" id="CHEBI:83834"/>
        <dbReference type="EC" id="5.2.1.8"/>
    </reaction>
</comment>
<dbReference type="GO" id="GO:0005737">
    <property type="term" value="C:cytoplasm"/>
    <property type="evidence" value="ECO:0007669"/>
    <property type="project" value="UniProtKB-SubCell"/>
</dbReference>
<proteinExistence type="predicted"/>
<dbReference type="InterPro" id="IPR046357">
    <property type="entry name" value="PPIase_dom_sf"/>
</dbReference>
<sequence>ELDDAIESIRASRADVADADRAAASGDRVEVDFEVRDMGQVIDGGISKNHPLVIGKNNFIPGFEEQLIGLQKGDRKEFSLTAPADFANKSIAGKKLDMKVEMQRVQQVTLPAIDDAFAQKLGKFTNVDQLILSVKDGLLKEKEEKESQRVRLAAIDKLIDGAKCDISEDMVNIQLDLMVQNFDNDLHKHDMELSLYLAKLGKTQDDMRKDWKADAKRQVAMTLVLHALARVGDIQVPPEEVSAALESLVQSALTTEGQVPNNLDVESLRRSLESRLLTEKTLQYLERTCVS</sequence>
<evidence type="ECO:0000313" key="7">
    <source>
        <dbReference type="EMBL" id="OGN34211.1"/>
    </source>
</evidence>
<dbReference type="EC" id="5.2.1.8" evidence="5"/>
<keyword evidence="4 5" id="KW-0413">Isomerase</keyword>
<evidence type="ECO:0000256" key="1">
    <source>
        <dbReference type="ARBA" id="ARBA00000971"/>
    </source>
</evidence>
<dbReference type="SUPFAM" id="SSF109998">
    <property type="entry name" value="Triger factor/SurA peptide-binding domain-like"/>
    <property type="match status" value="1"/>
</dbReference>
<evidence type="ECO:0000256" key="3">
    <source>
        <dbReference type="ARBA" id="ARBA00023110"/>
    </source>
</evidence>
<dbReference type="GO" id="GO:0003755">
    <property type="term" value="F:peptidyl-prolyl cis-trans isomerase activity"/>
    <property type="evidence" value="ECO:0007669"/>
    <property type="project" value="UniProtKB-KW"/>
</dbReference>
<reference evidence="7 8" key="1">
    <citation type="journal article" date="2016" name="Nat. Commun.">
        <title>Thousands of microbial genomes shed light on interconnected biogeochemical processes in an aquifer system.</title>
        <authorList>
            <person name="Anantharaman K."/>
            <person name="Brown C.T."/>
            <person name="Hug L.A."/>
            <person name="Sharon I."/>
            <person name="Castelle C.J."/>
            <person name="Probst A.J."/>
            <person name="Thomas B.C."/>
            <person name="Singh A."/>
            <person name="Wilkins M.J."/>
            <person name="Karaoz U."/>
            <person name="Brodie E.L."/>
            <person name="Williams K.H."/>
            <person name="Hubbard S.S."/>
            <person name="Banfield J.F."/>
        </authorList>
    </citation>
    <scope>NUCLEOTIDE SEQUENCE [LARGE SCALE GENOMIC DNA]</scope>
</reference>
<feature type="non-terminal residue" evidence="7">
    <location>
        <position position="1"/>
    </location>
</feature>
<dbReference type="Gene3D" id="3.10.50.40">
    <property type="match status" value="1"/>
</dbReference>
<dbReference type="InterPro" id="IPR005215">
    <property type="entry name" value="Trig_fac"/>
</dbReference>
<feature type="domain" description="PPIase FKBP-type" evidence="6">
    <location>
        <begin position="26"/>
        <end position="114"/>
    </location>
</feature>
<dbReference type="EMBL" id="MGKW01000017">
    <property type="protein sequence ID" value="OGN34211.1"/>
    <property type="molecule type" value="Genomic_DNA"/>
</dbReference>
<protein>
    <recommendedName>
        <fullName evidence="5">peptidylprolyl isomerase</fullName>
        <ecNumber evidence="5">5.2.1.8</ecNumber>
    </recommendedName>
</protein>
<dbReference type="InterPro" id="IPR001179">
    <property type="entry name" value="PPIase_FKBP_dom"/>
</dbReference>
<dbReference type="GO" id="GO:0015031">
    <property type="term" value="P:protein transport"/>
    <property type="evidence" value="ECO:0007669"/>
    <property type="project" value="InterPro"/>
</dbReference>
<dbReference type="SUPFAM" id="SSF54534">
    <property type="entry name" value="FKBP-like"/>
    <property type="match status" value="1"/>
</dbReference>
<evidence type="ECO:0000256" key="2">
    <source>
        <dbReference type="ARBA" id="ARBA00004496"/>
    </source>
</evidence>
<evidence type="ECO:0000256" key="4">
    <source>
        <dbReference type="ARBA" id="ARBA00023235"/>
    </source>
</evidence>
<comment type="caution">
    <text evidence="7">The sequence shown here is derived from an EMBL/GenBank/DDBJ whole genome shotgun (WGS) entry which is preliminary data.</text>
</comment>
<dbReference type="Gene3D" id="1.10.3120.10">
    <property type="entry name" value="Trigger factor, C-terminal domain"/>
    <property type="match status" value="1"/>
</dbReference>
<dbReference type="PROSITE" id="PS50059">
    <property type="entry name" value="FKBP_PPIASE"/>
    <property type="match status" value="1"/>
</dbReference>
<organism evidence="7 8">
    <name type="scientific">Candidatus Yanofskybacteria bacterium RIFCSPLOWO2_02_FULL_47_9b</name>
    <dbReference type="NCBI Taxonomy" id="1802708"/>
    <lineage>
        <taxon>Bacteria</taxon>
        <taxon>Candidatus Yanofskyibacteriota</taxon>
    </lineage>
</organism>
<dbReference type="NCBIfam" id="TIGR00115">
    <property type="entry name" value="tig"/>
    <property type="match status" value="1"/>
</dbReference>
<evidence type="ECO:0000256" key="5">
    <source>
        <dbReference type="PROSITE-ProRule" id="PRU00277"/>
    </source>
</evidence>
<evidence type="ECO:0000313" key="8">
    <source>
        <dbReference type="Proteomes" id="UP000178155"/>
    </source>
</evidence>
<comment type="subcellular location">
    <subcellularLocation>
        <location evidence="2">Cytoplasm</location>
    </subcellularLocation>
</comment>